<evidence type="ECO:0008006" key="3">
    <source>
        <dbReference type="Google" id="ProtNLM"/>
    </source>
</evidence>
<proteinExistence type="predicted"/>
<evidence type="ECO:0000313" key="1">
    <source>
        <dbReference type="EMBL" id="PFH49392.1"/>
    </source>
</evidence>
<dbReference type="OrthoDB" id="2851338at2759"/>
<gene>
    <name evidence="1" type="ORF">AMATHDRAFT_147745</name>
</gene>
<name>A0A2A9NNZ2_9AGAR</name>
<dbReference type="AlphaFoldDB" id="A0A2A9NNZ2"/>
<keyword evidence="2" id="KW-1185">Reference proteome</keyword>
<organism evidence="1 2">
    <name type="scientific">Amanita thiersii Skay4041</name>
    <dbReference type="NCBI Taxonomy" id="703135"/>
    <lineage>
        <taxon>Eukaryota</taxon>
        <taxon>Fungi</taxon>
        <taxon>Dikarya</taxon>
        <taxon>Basidiomycota</taxon>
        <taxon>Agaricomycotina</taxon>
        <taxon>Agaricomycetes</taxon>
        <taxon>Agaricomycetidae</taxon>
        <taxon>Agaricales</taxon>
        <taxon>Pluteineae</taxon>
        <taxon>Amanitaceae</taxon>
        <taxon>Amanita</taxon>
    </lineage>
</organism>
<dbReference type="STRING" id="703135.A0A2A9NNZ2"/>
<reference evidence="1 2" key="1">
    <citation type="submission" date="2014-02" db="EMBL/GenBank/DDBJ databases">
        <title>Transposable element dynamics among asymbiotic and ectomycorrhizal Amanita fungi.</title>
        <authorList>
            <consortium name="DOE Joint Genome Institute"/>
            <person name="Hess J."/>
            <person name="Skrede I."/>
            <person name="Wolfe B."/>
            <person name="LaButti K."/>
            <person name="Ohm R.A."/>
            <person name="Grigoriev I.V."/>
            <person name="Pringle A."/>
        </authorList>
    </citation>
    <scope>NUCLEOTIDE SEQUENCE [LARGE SCALE GENOMIC DNA]</scope>
    <source>
        <strain evidence="1 2">SKay4041</strain>
    </source>
</reference>
<dbReference type="EMBL" id="KZ302030">
    <property type="protein sequence ID" value="PFH49392.1"/>
    <property type="molecule type" value="Genomic_DNA"/>
</dbReference>
<dbReference type="Proteomes" id="UP000242287">
    <property type="component" value="Unassembled WGS sequence"/>
</dbReference>
<accession>A0A2A9NNZ2</accession>
<dbReference type="InterPro" id="IPR011008">
    <property type="entry name" value="Dimeric_a/b-barrel"/>
</dbReference>
<evidence type="ECO:0000313" key="2">
    <source>
        <dbReference type="Proteomes" id="UP000242287"/>
    </source>
</evidence>
<protein>
    <recommendedName>
        <fullName evidence="3">EthD domain-containing protein</fullName>
    </recommendedName>
</protein>
<dbReference type="SUPFAM" id="SSF54909">
    <property type="entry name" value="Dimeric alpha+beta barrel"/>
    <property type="match status" value="1"/>
</dbReference>
<sequence>MLPSLLFVYAEIGDQVSIADFHHWYDNEHVPARLSLPGFLNALRYRAADDQQPSWIAMYDMASPDTTNTDEYRALFPKASQQEKFIIANLACLNRRVYNPISVLTHPSASLSDIPTRFLFVVCMDISPELEDDLNKWYEEEHLSLLAKVPGWLRGRRFKLGNHAELSGKPTLMMSTPTKYIALHDWQTSDFQGTPEFKYSIETPWSKKILGSLLKLETRTFELHKSY</sequence>